<sequence length="59" mass="7057">MHSKYIRSVCTKGLPIRVILLFIYSEINKQLRLRFLWFLLFELLDEVGFNTTKIVLINV</sequence>
<organism evidence="1 2">
    <name type="scientific">Glossina pallidipes</name>
    <name type="common">Tsetse fly</name>
    <dbReference type="NCBI Taxonomy" id="7398"/>
    <lineage>
        <taxon>Eukaryota</taxon>
        <taxon>Metazoa</taxon>
        <taxon>Ecdysozoa</taxon>
        <taxon>Arthropoda</taxon>
        <taxon>Hexapoda</taxon>
        <taxon>Insecta</taxon>
        <taxon>Pterygota</taxon>
        <taxon>Neoptera</taxon>
        <taxon>Endopterygota</taxon>
        <taxon>Diptera</taxon>
        <taxon>Brachycera</taxon>
        <taxon>Muscomorpha</taxon>
        <taxon>Hippoboscoidea</taxon>
        <taxon>Glossinidae</taxon>
        <taxon>Glossina</taxon>
    </lineage>
</organism>
<evidence type="ECO:0000313" key="2">
    <source>
        <dbReference type="Proteomes" id="UP000092445"/>
    </source>
</evidence>
<name>A0A1A9ZNQ9_GLOPL</name>
<dbReference type="AlphaFoldDB" id="A0A1A9ZNQ9"/>
<reference evidence="2" key="1">
    <citation type="submission" date="2014-03" db="EMBL/GenBank/DDBJ databases">
        <authorList>
            <person name="Aksoy S."/>
            <person name="Warren W."/>
            <person name="Wilson R.K."/>
        </authorList>
    </citation>
    <scope>NUCLEOTIDE SEQUENCE [LARGE SCALE GENOMIC DNA]</scope>
    <source>
        <strain evidence="2">IAEA</strain>
    </source>
</reference>
<reference evidence="1" key="2">
    <citation type="submission" date="2020-05" db="UniProtKB">
        <authorList>
            <consortium name="EnsemblMetazoa"/>
        </authorList>
    </citation>
    <scope>IDENTIFICATION</scope>
    <source>
        <strain evidence="1">IAEA</strain>
    </source>
</reference>
<dbReference type="Proteomes" id="UP000092445">
    <property type="component" value="Unassembled WGS sequence"/>
</dbReference>
<accession>A0A1A9ZNQ9</accession>
<dbReference type="VEuPathDB" id="VectorBase:GPAI020313"/>
<proteinExistence type="predicted"/>
<protein>
    <submittedName>
        <fullName evidence="1">Uncharacterized protein</fullName>
    </submittedName>
</protein>
<dbReference type="EnsemblMetazoa" id="GPAI020313-RA">
    <property type="protein sequence ID" value="GPAI020313-PA"/>
    <property type="gene ID" value="GPAI020313"/>
</dbReference>
<evidence type="ECO:0000313" key="1">
    <source>
        <dbReference type="EnsemblMetazoa" id="GPAI020313-PA"/>
    </source>
</evidence>
<keyword evidence="2" id="KW-1185">Reference proteome</keyword>